<sequence>MIERLLPDDVATSEAFQDPVRPPFDYLYPQEASAVACAVEKRQREFSTVRICARRALSMLGYPPAPLLPGRRGAPSWPGGVTGSMTHCDGYRAAAVASKELVASIGIDAEPNAPLPGGTLDLVTLAEERNSIRVLLDDGPEIRWDRLLLSAKESVFKTWYPMTQSELSFDQARINLTRTPGDPMAGAFTANLLVPGPSLEGRRLSGFVGKWLCHAGYLATAVTVRRTQG</sequence>
<dbReference type="InterPro" id="IPR008278">
    <property type="entry name" value="4-PPantetheinyl_Trfase_dom"/>
</dbReference>
<keyword evidence="1 4" id="KW-0808">Transferase</keyword>
<keyword evidence="5" id="KW-1185">Reference proteome</keyword>
<dbReference type="InterPro" id="IPR003542">
    <property type="entry name" value="Enbac_synth_compD-like"/>
</dbReference>
<protein>
    <submittedName>
        <fullName evidence="4">4'-phosphopantetheinyl transferase EntD</fullName>
    </submittedName>
</protein>
<dbReference type="SUPFAM" id="SSF56214">
    <property type="entry name" value="4'-phosphopantetheinyl transferase"/>
    <property type="match status" value="1"/>
</dbReference>
<feature type="domain" description="4'-phosphopantetheinyl transferase" evidence="2">
    <location>
        <begin position="104"/>
        <end position="179"/>
    </location>
</feature>
<dbReference type="Pfam" id="PF01648">
    <property type="entry name" value="ACPS"/>
    <property type="match status" value="1"/>
</dbReference>
<dbReference type="InterPro" id="IPR041354">
    <property type="entry name" value="4PPT_N"/>
</dbReference>
<name>A0ABS4MMU9_9ACTN</name>
<dbReference type="RefSeq" id="WP_078956623.1">
    <property type="nucleotide sequence ID" value="NZ_BAABDR010000068.1"/>
</dbReference>
<dbReference type="PRINTS" id="PR01399">
    <property type="entry name" value="ENTSNTHTASED"/>
</dbReference>
<accession>A0ABS4MMU9</accession>
<dbReference type="InterPro" id="IPR037143">
    <property type="entry name" value="4-PPantetheinyl_Trfase_dom_sf"/>
</dbReference>
<proteinExistence type="predicted"/>
<dbReference type="EMBL" id="JAGGLR010000004">
    <property type="protein sequence ID" value="MBP2060883.1"/>
    <property type="molecule type" value="Genomic_DNA"/>
</dbReference>
<comment type="caution">
    <text evidence="4">The sequence shown here is derived from an EMBL/GenBank/DDBJ whole genome shotgun (WGS) entry which is preliminary data.</text>
</comment>
<evidence type="ECO:0000256" key="1">
    <source>
        <dbReference type="ARBA" id="ARBA00022679"/>
    </source>
</evidence>
<evidence type="ECO:0000259" key="3">
    <source>
        <dbReference type="Pfam" id="PF17837"/>
    </source>
</evidence>
<evidence type="ECO:0000313" key="4">
    <source>
        <dbReference type="EMBL" id="MBP2060883.1"/>
    </source>
</evidence>
<evidence type="ECO:0000313" key="5">
    <source>
        <dbReference type="Proteomes" id="UP000756710"/>
    </source>
</evidence>
<reference evidence="4 5" key="1">
    <citation type="submission" date="2021-03" db="EMBL/GenBank/DDBJ databases">
        <title>Genomic Encyclopedia of Type Strains, Phase IV (KMG-IV): sequencing the most valuable type-strain genomes for metagenomic binning, comparative biology and taxonomic classification.</title>
        <authorList>
            <person name="Goeker M."/>
        </authorList>
    </citation>
    <scope>NUCLEOTIDE SEQUENCE [LARGE SCALE GENOMIC DNA]</scope>
    <source>
        <strain evidence="4 5">DSM 41954</strain>
    </source>
</reference>
<gene>
    <name evidence="4" type="ORF">J2Z30_001885</name>
</gene>
<dbReference type="PANTHER" id="PTHR38096:SF1">
    <property type="entry name" value="ENTEROBACTIN SYNTHASE COMPONENT D"/>
    <property type="match status" value="1"/>
</dbReference>
<dbReference type="GO" id="GO:0016740">
    <property type="term" value="F:transferase activity"/>
    <property type="evidence" value="ECO:0007669"/>
    <property type="project" value="UniProtKB-KW"/>
</dbReference>
<organism evidence="4 5">
    <name type="scientific">Streptomyces iranensis</name>
    <dbReference type="NCBI Taxonomy" id="576784"/>
    <lineage>
        <taxon>Bacteria</taxon>
        <taxon>Bacillati</taxon>
        <taxon>Actinomycetota</taxon>
        <taxon>Actinomycetes</taxon>
        <taxon>Kitasatosporales</taxon>
        <taxon>Streptomycetaceae</taxon>
        <taxon>Streptomyces</taxon>
        <taxon>Streptomyces violaceusniger group</taxon>
    </lineage>
</organism>
<evidence type="ECO:0000259" key="2">
    <source>
        <dbReference type="Pfam" id="PF01648"/>
    </source>
</evidence>
<dbReference type="PANTHER" id="PTHR38096">
    <property type="entry name" value="ENTEROBACTIN SYNTHASE COMPONENT D"/>
    <property type="match status" value="1"/>
</dbReference>
<dbReference type="Pfam" id="PF17837">
    <property type="entry name" value="4PPT_N"/>
    <property type="match status" value="1"/>
</dbReference>
<feature type="domain" description="4'-phosphopantetheinyl transferase N-terminal" evidence="3">
    <location>
        <begin position="31"/>
        <end position="97"/>
    </location>
</feature>
<dbReference type="Proteomes" id="UP000756710">
    <property type="component" value="Unassembled WGS sequence"/>
</dbReference>